<organism evidence="1 2">
    <name type="scientific">Mytilus coruscus</name>
    <name type="common">Sea mussel</name>
    <dbReference type="NCBI Taxonomy" id="42192"/>
    <lineage>
        <taxon>Eukaryota</taxon>
        <taxon>Metazoa</taxon>
        <taxon>Spiralia</taxon>
        <taxon>Lophotrochozoa</taxon>
        <taxon>Mollusca</taxon>
        <taxon>Bivalvia</taxon>
        <taxon>Autobranchia</taxon>
        <taxon>Pteriomorphia</taxon>
        <taxon>Mytilida</taxon>
        <taxon>Mytiloidea</taxon>
        <taxon>Mytilidae</taxon>
        <taxon>Mytilinae</taxon>
        <taxon>Mytilus</taxon>
    </lineage>
</organism>
<reference evidence="1 2" key="1">
    <citation type="submission" date="2020-06" db="EMBL/GenBank/DDBJ databases">
        <authorList>
            <person name="Li R."/>
            <person name="Bekaert M."/>
        </authorList>
    </citation>
    <scope>NUCLEOTIDE SEQUENCE [LARGE SCALE GENOMIC DNA]</scope>
    <source>
        <strain evidence="2">wild</strain>
    </source>
</reference>
<dbReference type="OrthoDB" id="10067014at2759"/>
<dbReference type="PANTHER" id="PTHR21446">
    <property type="entry name" value="DUF3504 DOMAIN-CONTAINING PROTEIN"/>
    <property type="match status" value="1"/>
</dbReference>
<gene>
    <name evidence="1" type="ORF">MCOR_41692</name>
</gene>
<dbReference type="InterPro" id="IPR052787">
    <property type="entry name" value="MAVS"/>
</dbReference>
<accession>A0A6J8DLA7</accession>
<dbReference type="EMBL" id="CACVKT020007519">
    <property type="protein sequence ID" value="CAC5408281.1"/>
    <property type="molecule type" value="Genomic_DNA"/>
</dbReference>
<sequence length="232" mass="27032">MYTTVSTLKIGLRVEHKGSFYKIADHFTEQNTVKQYIIQSMTDDETKRVFRHEICDAKSQSDDEHFQIDEDIHVTQDPAAKKPRFKAPPSKAEIEKLALARTEPRTNQQTVWRVKHLRAILKNITVPPYNREMIIITDKSFMPSNHIITGMMKRRGKDITIHKRAVAEGDIQKLYSSGIFNTDIQASLQNKVFWGVVLNFGRKGQERLTDLKKKTSYAKYKYDKGQEYYEMT</sequence>
<name>A0A6J8DLA7_MYTCO</name>
<dbReference type="AlphaFoldDB" id="A0A6J8DLA7"/>
<dbReference type="PANTHER" id="PTHR21446:SF12">
    <property type="entry name" value="POTASSIUM CHANNEL TETRAMERIZATION DOMAIN CONTAINING 1"/>
    <property type="match status" value="1"/>
</dbReference>
<proteinExistence type="predicted"/>
<keyword evidence="2" id="KW-1185">Reference proteome</keyword>
<protein>
    <submittedName>
        <fullName evidence="1">Uncharacterized protein</fullName>
    </submittedName>
</protein>
<evidence type="ECO:0000313" key="2">
    <source>
        <dbReference type="Proteomes" id="UP000507470"/>
    </source>
</evidence>
<dbReference type="Proteomes" id="UP000507470">
    <property type="component" value="Unassembled WGS sequence"/>
</dbReference>
<evidence type="ECO:0000313" key="1">
    <source>
        <dbReference type="EMBL" id="CAC5408281.1"/>
    </source>
</evidence>